<keyword evidence="2" id="KW-0804">Transcription</keyword>
<evidence type="ECO:0000256" key="2">
    <source>
        <dbReference type="ARBA" id="ARBA00023163"/>
    </source>
</evidence>
<feature type="compositionally biased region" description="Basic residues" evidence="4">
    <location>
        <begin position="184"/>
        <end position="195"/>
    </location>
</feature>
<evidence type="ECO:0000259" key="5">
    <source>
        <dbReference type="PROSITE" id="PS50118"/>
    </source>
</evidence>
<evidence type="ECO:0000256" key="3">
    <source>
        <dbReference type="PROSITE-ProRule" id="PRU00267"/>
    </source>
</evidence>
<dbReference type="GO" id="GO:0001228">
    <property type="term" value="F:DNA-binding transcription activator activity, RNA polymerase II-specific"/>
    <property type="evidence" value="ECO:0007669"/>
    <property type="project" value="TreeGrafter"/>
</dbReference>
<feature type="DNA-binding region" description="HMG box" evidence="3">
    <location>
        <begin position="222"/>
        <end position="291"/>
    </location>
</feature>
<dbReference type="GO" id="GO:0030154">
    <property type="term" value="P:cell differentiation"/>
    <property type="evidence" value="ECO:0007669"/>
    <property type="project" value="TreeGrafter"/>
</dbReference>
<evidence type="ECO:0000256" key="4">
    <source>
        <dbReference type="SAM" id="MobiDB-lite"/>
    </source>
</evidence>
<feature type="region of interest" description="Disordered" evidence="4">
    <location>
        <begin position="148"/>
        <end position="202"/>
    </location>
</feature>
<comment type="caution">
    <text evidence="6">The sequence shown here is derived from an EMBL/GenBank/DDBJ whole genome shotgun (WGS) entry which is preliminary data.</text>
</comment>
<organism evidence="6 7">
    <name type="scientific">Elasticomyces elasticus</name>
    <dbReference type="NCBI Taxonomy" id="574655"/>
    <lineage>
        <taxon>Eukaryota</taxon>
        <taxon>Fungi</taxon>
        <taxon>Dikarya</taxon>
        <taxon>Ascomycota</taxon>
        <taxon>Pezizomycotina</taxon>
        <taxon>Dothideomycetes</taxon>
        <taxon>Dothideomycetidae</taxon>
        <taxon>Mycosphaerellales</taxon>
        <taxon>Teratosphaeriaceae</taxon>
        <taxon>Elasticomyces</taxon>
    </lineage>
</organism>
<dbReference type="PROSITE" id="PS50118">
    <property type="entry name" value="HMG_BOX_2"/>
    <property type="match status" value="1"/>
</dbReference>
<evidence type="ECO:0000313" key="6">
    <source>
        <dbReference type="EMBL" id="KAK5707829.1"/>
    </source>
</evidence>
<feature type="region of interest" description="Disordered" evidence="4">
    <location>
        <begin position="1"/>
        <end position="44"/>
    </location>
</feature>
<evidence type="ECO:0000256" key="1">
    <source>
        <dbReference type="ARBA" id="ARBA00023125"/>
    </source>
</evidence>
<dbReference type="Gene3D" id="1.10.30.10">
    <property type="entry name" value="High mobility group box domain"/>
    <property type="match status" value="1"/>
</dbReference>
<dbReference type="InterPro" id="IPR009071">
    <property type="entry name" value="HMG_box_dom"/>
</dbReference>
<feature type="region of interest" description="Disordered" evidence="4">
    <location>
        <begin position="351"/>
        <end position="427"/>
    </location>
</feature>
<dbReference type="GO" id="GO:0000978">
    <property type="term" value="F:RNA polymerase II cis-regulatory region sequence-specific DNA binding"/>
    <property type="evidence" value="ECO:0007669"/>
    <property type="project" value="TreeGrafter"/>
</dbReference>
<feature type="compositionally biased region" description="Basic residues" evidence="4">
    <location>
        <begin position="470"/>
        <end position="484"/>
    </location>
</feature>
<dbReference type="Proteomes" id="UP001310594">
    <property type="component" value="Unassembled WGS sequence"/>
</dbReference>
<dbReference type="PANTHER" id="PTHR10270:SF161">
    <property type="entry name" value="SEX-DETERMINING REGION Y PROTEIN"/>
    <property type="match status" value="1"/>
</dbReference>
<dbReference type="AlphaFoldDB" id="A0AAN7VY51"/>
<reference evidence="6" key="1">
    <citation type="submission" date="2023-08" db="EMBL/GenBank/DDBJ databases">
        <title>Black Yeasts Isolated from many extreme environments.</title>
        <authorList>
            <person name="Coleine C."/>
            <person name="Stajich J.E."/>
            <person name="Selbmann L."/>
        </authorList>
    </citation>
    <scope>NUCLEOTIDE SEQUENCE</scope>
    <source>
        <strain evidence="6">CCFEE 5810</strain>
    </source>
</reference>
<dbReference type="SUPFAM" id="SSF47095">
    <property type="entry name" value="HMG-box"/>
    <property type="match status" value="1"/>
</dbReference>
<feature type="region of interest" description="Disordered" evidence="4">
    <location>
        <begin position="442"/>
        <end position="500"/>
    </location>
</feature>
<dbReference type="EMBL" id="JAVRQU010000001">
    <property type="protein sequence ID" value="KAK5707829.1"/>
    <property type="molecule type" value="Genomic_DNA"/>
</dbReference>
<sequence length="500" mass="55858">MAGPSSPDISTAMSNEIDFSDLDFSQMEPFTDNPLAGTDDTINPESLYTPVDGTINPESLYTPVDPYQNSNILYEPQPQFTPQPSFMLPPSRPQSVMPMQMMPTPPPGPLGACYHPAIGWYFPAQPMPVIMHASTPVPQIAIPVPYPMNAPAPHTTKQSRKRKHRRDSIESLDISSDEEEQPVRTKRKKARKTTKRAPERSMNTRLPSIVQACVCNLTEAKIPRPRNKFILYRQAMSKSIANSSQHGKSQISVSKQAGEAWRAESAAVKQKFEELAARELASHAAKYPGWKYQPNRNKDSVKGTRVGKKDCTCGARSANDSRLRDANFDLPALDAPCEVYDMPYAAPTAPMVQQTQEVRRSSRARTATVSYREPSDSEDFETTHIETPPSPKVKIEKHRPTAIITPFNSPPAANTRAKSISRESLDLSPVPEDLMDFAELFGEEPNQPSDYDEYVDFNSNNESDVVVERSRRKSMKTPTRKSPRTPKSATTPRRSTRRSP</sequence>
<keyword evidence="3" id="KW-0539">Nucleus</keyword>
<gene>
    <name evidence="6" type="ORF">LTR97_000367</name>
</gene>
<name>A0AAN7VY51_9PEZI</name>
<dbReference type="GO" id="GO:0005634">
    <property type="term" value="C:nucleus"/>
    <property type="evidence" value="ECO:0007669"/>
    <property type="project" value="UniProtKB-UniRule"/>
</dbReference>
<dbReference type="Pfam" id="PF00505">
    <property type="entry name" value="HMG_box"/>
    <property type="match status" value="1"/>
</dbReference>
<feature type="compositionally biased region" description="Basic residues" evidence="4">
    <location>
        <begin position="157"/>
        <end position="166"/>
    </location>
</feature>
<feature type="domain" description="HMG box" evidence="5">
    <location>
        <begin position="222"/>
        <end position="291"/>
    </location>
</feature>
<dbReference type="InterPro" id="IPR036910">
    <property type="entry name" value="HMG_box_dom_sf"/>
</dbReference>
<keyword evidence="1 3" id="KW-0238">DNA-binding</keyword>
<proteinExistence type="predicted"/>
<accession>A0AAN7VY51</accession>
<dbReference type="InterPro" id="IPR050140">
    <property type="entry name" value="SRY-related_HMG-box_TF-like"/>
</dbReference>
<protein>
    <recommendedName>
        <fullName evidence="5">HMG box domain-containing protein</fullName>
    </recommendedName>
</protein>
<dbReference type="CDD" id="cd01389">
    <property type="entry name" value="HMG-box_ROX1-like"/>
    <property type="match status" value="1"/>
</dbReference>
<evidence type="ECO:0000313" key="7">
    <source>
        <dbReference type="Proteomes" id="UP001310594"/>
    </source>
</evidence>
<dbReference type="PANTHER" id="PTHR10270">
    <property type="entry name" value="SOX TRANSCRIPTION FACTOR"/>
    <property type="match status" value="1"/>
</dbReference>
<dbReference type="SMART" id="SM00398">
    <property type="entry name" value="HMG"/>
    <property type="match status" value="1"/>
</dbReference>